<dbReference type="InterPro" id="IPR056124">
    <property type="entry name" value="DUF7707"/>
</dbReference>
<dbReference type="EMBL" id="KN714864">
    <property type="protein sequence ID" value="KUI63141.1"/>
    <property type="molecule type" value="Genomic_DNA"/>
</dbReference>
<dbReference type="AlphaFoldDB" id="A0A194VH92"/>
<feature type="chain" id="PRO_5008266513" description="DUF7707 domain-containing protein" evidence="1">
    <location>
        <begin position="18"/>
        <end position="190"/>
    </location>
</feature>
<gene>
    <name evidence="3" type="ORF">VP1G_10261</name>
</gene>
<evidence type="ECO:0000259" key="2">
    <source>
        <dbReference type="Pfam" id="PF24808"/>
    </source>
</evidence>
<evidence type="ECO:0000313" key="3">
    <source>
        <dbReference type="EMBL" id="KUI63141.1"/>
    </source>
</evidence>
<dbReference type="PANTHER" id="PTHR38118">
    <property type="entry name" value="ANCHORED CELL WALL PROTEIN 11-RELATED"/>
    <property type="match status" value="1"/>
</dbReference>
<name>A0A194VH92_CYTMA</name>
<proteinExistence type="predicted"/>
<sequence length="190" mass="19173">MRSFIAVAALSALLVAADNATFTIDPSEVSLTLRASWCNGQTSTCNTLCDSNPESNSCNPNTLDFDCTCQNGSAPGLQYYTQTIDTYVCQQAFTDCNQANAGDATAQKNCTDTIQDNCGTLDPADYTASSSSTSSSAAATTATATATSSGSASATAASTTTSKAGAAATNYQHIGTGALAAGMGVLAYLL</sequence>
<accession>A0A194VH92</accession>
<dbReference type="Pfam" id="PF24808">
    <property type="entry name" value="DUF7707"/>
    <property type="match status" value="1"/>
</dbReference>
<keyword evidence="1" id="KW-0732">Signal</keyword>
<feature type="signal peptide" evidence="1">
    <location>
        <begin position="1"/>
        <end position="17"/>
    </location>
</feature>
<organism evidence="3 4">
    <name type="scientific">Cytospora mali</name>
    <name type="common">Apple Valsa canker fungus</name>
    <name type="synonym">Valsa mali</name>
    <dbReference type="NCBI Taxonomy" id="578113"/>
    <lineage>
        <taxon>Eukaryota</taxon>
        <taxon>Fungi</taxon>
        <taxon>Dikarya</taxon>
        <taxon>Ascomycota</taxon>
        <taxon>Pezizomycotina</taxon>
        <taxon>Sordariomycetes</taxon>
        <taxon>Sordariomycetidae</taxon>
        <taxon>Diaporthales</taxon>
        <taxon>Cytosporaceae</taxon>
        <taxon>Cytospora</taxon>
    </lineage>
</organism>
<feature type="domain" description="DUF7707" evidence="2">
    <location>
        <begin position="23"/>
        <end position="123"/>
    </location>
</feature>
<protein>
    <recommendedName>
        <fullName evidence="2">DUF7707 domain-containing protein</fullName>
    </recommendedName>
</protein>
<evidence type="ECO:0000313" key="4">
    <source>
        <dbReference type="Proteomes" id="UP000078576"/>
    </source>
</evidence>
<dbReference type="OrthoDB" id="2121879at2759"/>
<dbReference type="PANTHER" id="PTHR38118:SF3">
    <property type="entry name" value="ANCHORED CELL WALL PROTEIN 11"/>
    <property type="match status" value="1"/>
</dbReference>
<keyword evidence="4" id="KW-1185">Reference proteome</keyword>
<reference evidence="4" key="1">
    <citation type="submission" date="2014-12" db="EMBL/GenBank/DDBJ databases">
        <title>Genome Sequence of Valsa Canker Pathogens Uncovers a Specific Adaption of Colonization on Woody Bark.</title>
        <authorList>
            <person name="Yin Z."/>
            <person name="Liu H."/>
            <person name="Gao X."/>
            <person name="Li Z."/>
            <person name="Song N."/>
            <person name="Ke X."/>
            <person name="Dai Q."/>
            <person name="Wu Y."/>
            <person name="Sun Y."/>
            <person name="Xu J.-R."/>
            <person name="Kang Z.K."/>
            <person name="Wang L."/>
            <person name="Huang L."/>
        </authorList>
    </citation>
    <scope>NUCLEOTIDE SEQUENCE [LARGE SCALE GENOMIC DNA]</scope>
    <source>
        <strain evidence="4">SXYL134</strain>
    </source>
</reference>
<dbReference type="Proteomes" id="UP000078576">
    <property type="component" value="Unassembled WGS sequence"/>
</dbReference>
<evidence type="ECO:0000256" key="1">
    <source>
        <dbReference type="SAM" id="SignalP"/>
    </source>
</evidence>